<dbReference type="SMART" id="SM01014">
    <property type="entry name" value="ARID"/>
    <property type="match status" value="1"/>
</dbReference>
<feature type="compositionally biased region" description="Low complexity" evidence="1">
    <location>
        <begin position="764"/>
        <end position="774"/>
    </location>
</feature>
<feature type="compositionally biased region" description="Pro residues" evidence="1">
    <location>
        <begin position="499"/>
        <end position="514"/>
    </location>
</feature>
<evidence type="ECO:0000313" key="3">
    <source>
        <dbReference type="EMBL" id="KAJ4479972.1"/>
    </source>
</evidence>
<feature type="compositionally biased region" description="Pro residues" evidence="1">
    <location>
        <begin position="16"/>
        <end position="25"/>
    </location>
</feature>
<keyword evidence="4" id="KW-1185">Reference proteome</keyword>
<dbReference type="InterPro" id="IPR001606">
    <property type="entry name" value="ARID_dom"/>
</dbReference>
<reference evidence="3" key="1">
    <citation type="submission" date="2022-08" db="EMBL/GenBank/DDBJ databases">
        <title>A Global Phylogenomic Analysis of the Shiitake Genus Lentinula.</title>
        <authorList>
            <consortium name="DOE Joint Genome Institute"/>
            <person name="Sierra-Patev S."/>
            <person name="Min B."/>
            <person name="Naranjo-Ortiz M."/>
            <person name="Looney B."/>
            <person name="Konkel Z."/>
            <person name="Slot J.C."/>
            <person name="Sakamoto Y."/>
            <person name="Steenwyk J.L."/>
            <person name="Rokas A."/>
            <person name="Carro J."/>
            <person name="Camarero S."/>
            <person name="Ferreira P."/>
            <person name="Molpeceres G."/>
            <person name="Ruiz-Duenas F.J."/>
            <person name="Serrano A."/>
            <person name="Henrissat B."/>
            <person name="Drula E."/>
            <person name="Hughes K.W."/>
            <person name="Mata J.L."/>
            <person name="Ishikawa N.K."/>
            <person name="Vargas-Isla R."/>
            <person name="Ushijima S."/>
            <person name="Smith C.A."/>
            <person name="Ahrendt S."/>
            <person name="Andreopoulos W."/>
            <person name="He G."/>
            <person name="Labutti K."/>
            <person name="Lipzen A."/>
            <person name="Ng V."/>
            <person name="Riley R."/>
            <person name="Sandor L."/>
            <person name="Barry K."/>
            <person name="Martinez A.T."/>
            <person name="Xiao Y."/>
            <person name="Gibbons J.G."/>
            <person name="Terashima K."/>
            <person name="Grigoriev I.V."/>
            <person name="Hibbett D.S."/>
        </authorList>
    </citation>
    <scope>NUCLEOTIDE SEQUENCE</scope>
    <source>
        <strain evidence="3">JLM2183</strain>
    </source>
</reference>
<evidence type="ECO:0000259" key="2">
    <source>
        <dbReference type="PROSITE" id="PS51011"/>
    </source>
</evidence>
<comment type="caution">
    <text evidence="3">The sequence shown here is derived from an EMBL/GenBank/DDBJ whole genome shotgun (WGS) entry which is preliminary data.</text>
</comment>
<dbReference type="CDD" id="cd16100">
    <property type="entry name" value="ARID"/>
    <property type="match status" value="1"/>
</dbReference>
<evidence type="ECO:0000256" key="1">
    <source>
        <dbReference type="SAM" id="MobiDB-lite"/>
    </source>
</evidence>
<feature type="region of interest" description="Disordered" evidence="1">
    <location>
        <begin position="453"/>
        <end position="649"/>
    </location>
</feature>
<dbReference type="AlphaFoldDB" id="A0A9W9AD39"/>
<dbReference type="Gene3D" id="1.10.150.60">
    <property type="entry name" value="ARID DNA-binding domain"/>
    <property type="match status" value="1"/>
</dbReference>
<feature type="compositionally biased region" description="Low complexity" evidence="1">
    <location>
        <begin position="1"/>
        <end position="15"/>
    </location>
</feature>
<feature type="compositionally biased region" description="Basic residues" evidence="1">
    <location>
        <begin position="554"/>
        <end position="569"/>
    </location>
</feature>
<feature type="compositionally biased region" description="Low complexity" evidence="1">
    <location>
        <begin position="54"/>
        <end position="66"/>
    </location>
</feature>
<dbReference type="SUPFAM" id="SSF46774">
    <property type="entry name" value="ARID-like"/>
    <property type="match status" value="1"/>
</dbReference>
<dbReference type="EMBL" id="JAOTPV010000007">
    <property type="protein sequence ID" value="KAJ4479972.1"/>
    <property type="molecule type" value="Genomic_DNA"/>
</dbReference>
<feature type="compositionally biased region" description="Polar residues" evidence="1">
    <location>
        <begin position="606"/>
        <end position="620"/>
    </location>
</feature>
<organism evidence="3 4">
    <name type="scientific">Lentinula aciculospora</name>
    <dbReference type="NCBI Taxonomy" id="153920"/>
    <lineage>
        <taxon>Eukaryota</taxon>
        <taxon>Fungi</taxon>
        <taxon>Dikarya</taxon>
        <taxon>Basidiomycota</taxon>
        <taxon>Agaricomycotina</taxon>
        <taxon>Agaricomycetes</taxon>
        <taxon>Agaricomycetidae</taxon>
        <taxon>Agaricales</taxon>
        <taxon>Marasmiineae</taxon>
        <taxon>Omphalotaceae</taxon>
        <taxon>Lentinula</taxon>
    </lineage>
</organism>
<dbReference type="SMART" id="SM00501">
    <property type="entry name" value="BRIGHT"/>
    <property type="match status" value="1"/>
</dbReference>
<feature type="compositionally biased region" description="Low complexity" evidence="1">
    <location>
        <begin position="583"/>
        <end position="592"/>
    </location>
</feature>
<sequence length="837" mass="90353">MSASQPQPAGSGPRSSPAPPHPQPGLPVKSPNNVPPRSGPTPQQAMNPFPMNASPSSFPINNSPSNGAPGPTNLGPNMTALSLNASIPPLDKSRFETSYKQWCLTKAIVHDPRRLAIENRPIDLFQLHCLVMREGGVGNVTRKELWPVIAGRLGIVNFPGDPPRSGPGAAMHIQNVYKEYLSAFDTVYTASIVDSRRRASQMPGQFSTQGPSMPFTPEALRNLSPQQLRMIIACADKSPSELRARGMSDTMISFVENHRSSLLSMSTDQEFGNEIRRLQPPPGSMPGNVGHNGNIGQPFPGNMNQPFNRPSGELQASFPPGSTIPRPSREQLSMAHLTIQRNKAEYTARVLPIMPNVDIPPENRAEYNGILENAFRTANDLDGKLALYSIVTKSEEHTKKLSNAIVSVQHQRNLLTSPNPKFIISFDNLRNHFTQFQYADHYISDILQNILRGDHPAGAPPGDQHSNYHGPSGRGMPPGQPPLNLQHPSAPNLLTQPNTPLPPRPPMPLNPPPSTSKTKKLTGAPTPPASAATPVASAPTPTAAAASPQTPKSPKVKSVPKKSKIRKPSTPKVNATPTLDHASIPTSSTTITAGVKRQREEEAEVSQPSAGPSAGSNHNPLPTVANEPSPPKRAKTEWEGPVSDALQKKNQAVENIKTEEDASSFLEQVTELIKMADTENQAALSSDISETLEQILKGYDGGLLDSDTSNTFSTLGLNEVGSLDPPASNSQVPSSNDLTEFFDFSLFTNEDEDESKVGTPDLVSSSSTNPSPESQADADPAHHATAMLDVKQEEYDPLRLGTLKEIDGGESSYYQSTDWKWDGHMATLEQPWAIFNS</sequence>
<accession>A0A9W9AD39</accession>
<proteinExistence type="predicted"/>
<feature type="compositionally biased region" description="Low complexity" evidence="1">
    <location>
        <begin position="529"/>
        <end position="553"/>
    </location>
</feature>
<feature type="region of interest" description="Disordered" evidence="1">
    <location>
        <begin position="752"/>
        <end position="780"/>
    </location>
</feature>
<dbReference type="PROSITE" id="PS51011">
    <property type="entry name" value="ARID"/>
    <property type="match status" value="1"/>
</dbReference>
<protein>
    <recommendedName>
        <fullName evidence="2">ARID domain-containing protein</fullName>
    </recommendedName>
</protein>
<dbReference type="Proteomes" id="UP001150266">
    <property type="component" value="Unassembled WGS sequence"/>
</dbReference>
<evidence type="ECO:0000313" key="4">
    <source>
        <dbReference type="Proteomes" id="UP001150266"/>
    </source>
</evidence>
<dbReference type="Pfam" id="PF01388">
    <property type="entry name" value="ARID"/>
    <property type="match status" value="1"/>
</dbReference>
<dbReference type="InterPro" id="IPR036431">
    <property type="entry name" value="ARID_dom_sf"/>
</dbReference>
<feature type="region of interest" description="Disordered" evidence="1">
    <location>
        <begin position="1"/>
        <end position="76"/>
    </location>
</feature>
<name>A0A9W9AD39_9AGAR</name>
<dbReference type="GO" id="GO:0003677">
    <property type="term" value="F:DNA binding"/>
    <property type="evidence" value="ECO:0007669"/>
    <property type="project" value="InterPro"/>
</dbReference>
<dbReference type="OrthoDB" id="1938591at2759"/>
<gene>
    <name evidence="3" type="ORF">J3R30DRAFT_2560687</name>
</gene>
<feature type="domain" description="ARID" evidence="2">
    <location>
        <begin position="89"/>
        <end position="189"/>
    </location>
</feature>